<feature type="domain" description="Helicase-associated" evidence="3">
    <location>
        <begin position="230"/>
        <end position="309"/>
    </location>
</feature>
<comment type="caution">
    <text evidence="4">The sequence shown here is derived from an EMBL/GenBank/DDBJ whole genome shotgun (WGS) entry which is preliminary data.</text>
</comment>
<dbReference type="Gene3D" id="6.10.140.530">
    <property type="match status" value="3"/>
</dbReference>
<dbReference type="PANTHER" id="PTHR33418:SF1">
    <property type="entry name" value="HELICASE-ASSOCIATED DOMAIN-CONTAINING PROTEIN"/>
    <property type="match status" value="1"/>
</dbReference>
<feature type="chain" id="PRO_5044803398" description="Helicase-associated domain-containing protein" evidence="2">
    <location>
        <begin position="23"/>
        <end position="512"/>
    </location>
</feature>
<feature type="signal peptide" evidence="2">
    <location>
        <begin position="1"/>
        <end position="22"/>
    </location>
</feature>
<keyword evidence="5" id="KW-1185">Reference proteome</keyword>
<feature type="domain" description="Helicase-associated" evidence="3">
    <location>
        <begin position="317"/>
        <end position="383"/>
    </location>
</feature>
<accession>A0ABD3RDI1</accession>
<evidence type="ECO:0000256" key="1">
    <source>
        <dbReference type="SAM" id="MobiDB-lite"/>
    </source>
</evidence>
<dbReference type="Proteomes" id="UP001530377">
    <property type="component" value="Unassembled WGS sequence"/>
</dbReference>
<evidence type="ECO:0000259" key="3">
    <source>
        <dbReference type="Pfam" id="PF03457"/>
    </source>
</evidence>
<keyword evidence="2" id="KW-0732">Signal</keyword>
<feature type="region of interest" description="Disordered" evidence="1">
    <location>
        <begin position="439"/>
        <end position="512"/>
    </location>
</feature>
<dbReference type="PROSITE" id="PS51257">
    <property type="entry name" value="PROKAR_LIPOPROTEIN"/>
    <property type="match status" value="1"/>
</dbReference>
<feature type="domain" description="Helicase-associated" evidence="3">
    <location>
        <begin position="149"/>
        <end position="213"/>
    </location>
</feature>
<dbReference type="InterPro" id="IPR005114">
    <property type="entry name" value="Helicase_assoc"/>
</dbReference>
<organism evidence="4 5">
    <name type="scientific">Cyclostephanos tholiformis</name>
    <dbReference type="NCBI Taxonomy" id="382380"/>
    <lineage>
        <taxon>Eukaryota</taxon>
        <taxon>Sar</taxon>
        <taxon>Stramenopiles</taxon>
        <taxon>Ochrophyta</taxon>
        <taxon>Bacillariophyta</taxon>
        <taxon>Coscinodiscophyceae</taxon>
        <taxon>Thalassiosirophycidae</taxon>
        <taxon>Stephanodiscales</taxon>
        <taxon>Stephanodiscaceae</taxon>
        <taxon>Cyclostephanos</taxon>
    </lineage>
</organism>
<protein>
    <recommendedName>
        <fullName evidence="3">Helicase-associated domain-containing protein</fullName>
    </recommendedName>
</protein>
<dbReference type="EMBL" id="JALLPB020000399">
    <property type="protein sequence ID" value="KAL3809526.1"/>
    <property type="molecule type" value="Genomic_DNA"/>
</dbReference>
<gene>
    <name evidence="4" type="ORF">ACHAXA_001257</name>
</gene>
<feature type="compositionally biased region" description="Acidic residues" evidence="1">
    <location>
        <begin position="466"/>
        <end position="512"/>
    </location>
</feature>
<evidence type="ECO:0000313" key="5">
    <source>
        <dbReference type="Proteomes" id="UP001530377"/>
    </source>
</evidence>
<dbReference type="PANTHER" id="PTHR33418">
    <property type="entry name" value="HELICASE-ASSOCIATED"/>
    <property type="match status" value="1"/>
</dbReference>
<feature type="region of interest" description="Disordered" evidence="1">
    <location>
        <begin position="273"/>
        <end position="294"/>
    </location>
</feature>
<evidence type="ECO:0000256" key="2">
    <source>
        <dbReference type="SAM" id="SignalP"/>
    </source>
</evidence>
<dbReference type="AlphaFoldDB" id="A0ABD3RDI1"/>
<name>A0ABD3RDI1_9STRA</name>
<dbReference type="Pfam" id="PF03457">
    <property type="entry name" value="HA"/>
    <property type="match status" value="3"/>
</dbReference>
<proteinExistence type="predicted"/>
<reference evidence="4 5" key="1">
    <citation type="submission" date="2024-10" db="EMBL/GenBank/DDBJ databases">
        <title>Updated reference genomes for cyclostephanoid diatoms.</title>
        <authorList>
            <person name="Roberts W.R."/>
            <person name="Alverson A.J."/>
        </authorList>
    </citation>
    <scope>NUCLEOTIDE SEQUENCE [LARGE SCALE GENOMIC DNA]</scope>
    <source>
        <strain evidence="4 5">AJA228-03</strain>
    </source>
</reference>
<evidence type="ECO:0000313" key="4">
    <source>
        <dbReference type="EMBL" id="KAL3809526.1"/>
    </source>
</evidence>
<sequence>MRSFSLLFASSMAMLLPSSVILVVGCRRALPLLLIPPHHRRLSGPRITPCLSSPSVVIERDDVASYVVDDGDDMVEDYVASSSRNVAVGGVPHRERRPPVAFAAAATADGHDIPGNGTSTTTTNRVDDGRRLLLLHDDDDDRKLLGRAFVAKLNELEAYRREYGDCLVPKRYRNNPSLGNWVNKQRQNYRKFMRGEKTSMNETRISALNERGFVWDATSLPLKSHRGDCNWQRMYDQLAQYRKANGHCRVPSSCPLGQWVVRQRFLYRRQPPSSFASGEEEEGGGGGKRSISSSSLTDDRIRLLNDLDFQWSSRSEGTWARRMRELREFKSRNGHVLVPSTYLPNPQLSAWVATQRKNYNRRKAGKTSPLTMGRIRELDELGFGNDDSGDVLFFLVLSSSPLDDTTADVRHWIMIMPSLLFAVATVLMAVGGGGDGGGTSSTFPLSRDDDDEGGAGTCRVYNNEVNNDEDEYKDEVNNDEDEDKDDKDKYEDESEDEDEDEDGGDDEEEDEG</sequence>